<accession>Q1K282</accession>
<protein>
    <submittedName>
        <fullName evidence="6">Colicin V production protein</fullName>
    </submittedName>
</protein>
<evidence type="ECO:0000256" key="4">
    <source>
        <dbReference type="ARBA" id="ARBA00023136"/>
    </source>
</evidence>
<reference evidence="6" key="1">
    <citation type="submission" date="2006-05" db="EMBL/GenBank/DDBJ databases">
        <title>Annotation of the draft genome assembly of Desulfuromonas acetoxidans DSM 684.</title>
        <authorList>
            <consortium name="US DOE Joint Genome Institute (JGI-ORNL)"/>
            <person name="Larimer F."/>
            <person name="Land M."/>
            <person name="Hauser L."/>
        </authorList>
    </citation>
    <scope>NUCLEOTIDE SEQUENCE [LARGE SCALE GENOMIC DNA]</scope>
    <source>
        <strain evidence="6">DSM 684</strain>
    </source>
</reference>
<dbReference type="InterPro" id="IPR003825">
    <property type="entry name" value="Colicin-V_CvpA"/>
</dbReference>
<comment type="subcellular location">
    <subcellularLocation>
        <location evidence="1">Membrane</location>
        <topology evidence="1">Multi-pass membrane protein</topology>
    </subcellularLocation>
</comment>
<keyword evidence="4 5" id="KW-0472">Membrane</keyword>
<dbReference type="AlphaFoldDB" id="Q1K282"/>
<evidence type="ECO:0000256" key="1">
    <source>
        <dbReference type="ARBA" id="ARBA00004141"/>
    </source>
</evidence>
<dbReference type="PANTHER" id="PTHR37306:SF1">
    <property type="entry name" value="COLICIN V PRODUCTION PROTEIN"/>
    <property type="match status" value="1"/>
</dbReference>
<keyword evidence="3 5" id="KW-1133">Transmembrane helix</keyword>
<keyword evidence="7" id="KW-1185">Reference proteome</keyword>
<evidence type="ECO:0000256" key="5">
    <source>
        <dbReference type="SAM" id="Phobius"/>
    </source>
</evidence>
<feature type="transmembrane region" description="Helical" evidence="5">
    <location>
        <begin position="98"/>
        <end position="122"/>
    </location>
</feature>
<feature type="transmembrane region" description="Helical" evidence="5">
    <location>
        <begin position="6"/>
        <end position="21"/>
    </location>
</feature>
<dbReference type="Pfam" id="PF02674">
    <property type="entry name" value="Colicin_V"/>
    <property type="match status" value="1"/>
</dbReference>
<sequence length="163" mass="17792">MNGLDIAILIILALFVIKGALRGLIKELCSLIGLVVAAGIAFHFYTPLAHKLADMSQLPLQLCVIVTLVLLFVATMIIFTVIGVVLSRFIRLLFLGGFNRVLGALFSLLQGTFVLALVLYGLSLAHLPSAVKPQFRKSQLRPPFVELGESMVKLSVRYLDKVS</sequence>
<keyword evidence="2 5" id="KW-0812">Transmembrane</keyword>
<comment type="caution">
    <text evidence="6">The sequence shown here is derived from an EMBL/GenBank/DDBJ whole genome shotgun (WGS) entry which is preliminary data.</text>
</comment>
<dbReference type="Proteomes" id="UP000005695">
    <property type="component" value="Unassembled WGS sequence"/>
</dbReference>
<evidence type="ECO:0000256" key="3">
    <source>
        <dbReference type="ARBA" id="ARBA00022989"/>
    </source>
</evidence>
<dbReference type="OrthoDB" id="5396580at2"/>
<dbReference type="RefSeq" id="WP_005998544.1">
    <property type="nucleotide sequence ID" value="NZ_AAEW02000004.1"/>
</dbReference>
<evidence type="ECO:0000313" key="7">
    <source>
        <dbReference type="Proteomes" id="UP000005695"/>
    </source>
</evidence>
<feature type="transmembrane region" description="Helical" evidence="5">
    <location>
        <begin position="28"/>
        <end position="46"/>
    </location>
</feature>
<organism evidence="6 7">
    <name type="scientific">Desulfuromonas acetoxidans (strain DSM 684 / 11070)</name>
    <dbReference type="NCBI Taxonomy" id="281689"/>
    <lineage>
        <taxon>Bacteria</taxon>
        <taxon>Pseudomonadati</taxon>
        <taxon>Thermodesulfobacteriota</taxon>
        <taxon>Desulfuromonadia</taxon>
        <taxon>Desulfuromonadales</taxon>
        <taxon>Desulfuromonadaceae</taxon>
        <taxon>Desulfuromonas</taxon>
    </lineage>
</organism>
<reference evidence="6" key="2">
    <citation type="submission" date="2006-05" db="EMBL/GenBank/DDBJ databases">
        <title>Sequencing of the draft genome and assembly of Desulfuromonas acetoxidans DSM 684.</title>
        <authorList>
            <consortium name="US DOE Joint Genome Institute (JGI-PGF)"/>
            <person name="Copeland A."/>
            <person name="Lucas S."/>
            <person name="Lapidus A."/>
            <person name="Barry K."/>
            <person name="Detter J.C."/>
            <person name="Glavina del Rio T."/>
            <person name="Hammon N."/>
            <person name="Israni S."/>
            <person name="Dalin E."/>
            <person name="Tice H."/>
            <person name="Bruce D."/>
            <person name="Pitluck S."/>
            <person name="Richardson P."/>
        </authorList>
    </citation>
    <scope>NUCLEOTIDE SEQUENCE [LARGE SCALE GENOMIC DNA]</scope>
    <source>
        <strain evidence="6">DSM 684</strain>
    </source>
</reference>
<gene>
    <name evidence="6" type="ORF">Dace_2652</name>
</gene>
<proteinExistence type="predicted"/>
<evidence type="ECO:0000256" key="2">
    <source>
        <dbReference type="ARBA" id="ARBA00022692"/>
    </source>
</evidence>
<dbReference type="GO" id="GO:0009403">
    <property type="term" value="P:toxin biosynthetic process"/>
    <property type="evidence" value="ECO:0007669"/>
    <property type="project" value="InterPro"/>
</dbReference>
<dbReference type="PANTHER" id="PTHR37306">
    <property type="entry name" value="COLICIN V PRODUCTION PROTEIN"/>
    <property type="match status" value="1"/>
</dbReference>
<feature type="transmembrane region" description="Helical" evidence="5">
    <location>
        <begin position="58"/>
        <end position="86"/>
    </location>
</feature>
<dbReference type="GO" id="GO:0016020">
    <property type="term" value="C:membrane"/>
    <property type="evidence" value="ECO:0007669"/>
    <property type="project" value="UniProtKB-SubCell"/>
</dbReference>
<dbReference type="EMBL" id="AAEW02000004">
    <property type="protein sequence ID" value="EAT16557.1"/>
    <property type="molecule type" value="Genomic_DNA"/>
</dbReference>
<name>Q1K282_DESA6</name>
<evidence type="ECO:0000313" key="6">
    <source>
        <dbReference type="EMBL" id="EAT16557.1"/>
    </source>
</evidence>